<dbReference type="EMBL" id="BART01039799">
    <property type="protein sequence ID" value="GAH23523.1"/>
    <property type="molecule type" value="Genomic_DNA"/>
</dbReference>
<feature type="non-terminal residue" evidence="2">
    <location>
        <position position="1"/>
    </location>
</feature>
<feature type="compositionally biased region" description="Basic and acidic residues" evidence="1">
    <location>
        <begin position="21"/>
        <end position="30"/>
    </location>
</feature>
<accession>X1FS09</accession>
<organism evidence="2">
    <name type="scientific">marine sediment metagenome</name>
    <dbReference type="NCBI Taxonomy" id="412755"/>
    <lineage>
        <taxon>unclassified sequences</taxon>
        <taxon>metagenomes</taxon>
        <taxon>ecological metagenomes</taxon>
    </lineage>
</organism>
<name>X1FS09_9ZZZZ</name>
<evidence type="ECO:0000313" key="2">
    <source>
        <dbReference type="EMBL" id="GAH23523.1"/>
    </source>
</evidence>
<feature type="region of interest" description="Disordered" evidence="1">
    <location>
        <begin position="1"/>
        <end position="30"/>
    </location>
</feature>
<evidence type="ECO:0000256" key="1">
    <source>
        <dbReference type="SAM" id="MobiDB-lite"/>
    </source>
</evidence>
<dbReference type="AlphaFoldDB" id="X1FS09"/>
<sequence>YAGLEHNEGNMGSFAFGAEEEDKRCGTGAQ</sequence>
<gene>
    <name evidence="2" type="ORF">S01H4_65191</name>
</gene>
<proteinExistence type="predicted"/>
<comment type="caution">
    <text evidence="2">The sequence shown here is derived from an EMBL/GenBank/DDBJ whole genome shotgun (WGS) entry which is preliminary data.</text>
</comment>
<protein>
    <submittedName>
        <fullName evidence="2">Uncharacterized protein</fullName>
    </submittedName>
</protein>
<reference evidence="2" key="1">
    <citation type="journal article" date="2014" name="Front. Microbiol.">
        <title>High frequency of phylogenetically diverse reductive dehalogenase-homologous genes in deep subseafloor sedimentary metagenomes.</title>
        <authorList>
            <person name="Kawai M."/>
            <person name="Futagami T."/>
            <person name="Toyoda A."/>
            <person name="Takaki Y."/>
            <person name="Nishi S."/>
            <person name="Hori S."/>
            <person name="Arai W."/>
            <person name="Tsubouchi T."/>
            <person name="Morono Y."/>
            <person name="Uchiyama I."/>
            <person name="Ito T."/>
            <person name="Fujiyama A."/>
            <person name="Inagaki F."/>
            <person name="Takami H."/>
        </authorList>
    </citation>
    <scope>NUCLEOTIDE SEQUENCE</scope>
    <source>
        <strain evidence="2">Expedition CK06-06</strain>
    </source>
</reference>